<sequence>QVAVWAGVVDQVIVMAVTVQLDGAEDFSPGRVFIGVAVVHKARFEGRRGWVVAGEKRRVDVHALEGARHAQTNHRMVVPFM</sequence>
<feature type="non-terminal residue" evidence="1">
    <location>
        <position position="1"/>
    </location>
</feature>
<protein>
    <submittedName>
        <fullName evidence="1">Uncharacterized protein</fullName>
    </submittedName>
</protein>
<dbReference type="AlphaFoldDB" id="A0A699XN69"/>
<feature type="non-terminal residue" evidence="1">
    <location>
        <position position="81"/>
    </location>
</feature>
<gene>
    <name evidence="1" type="ORF">Tci_931659</name>
</gene>
<organism evidence="1">
    <name type="scientific">Tanacetum cinerariifolium</name>
    <name type="common">Dalmatian daisy</name>
    <name type="synonym">Chrysanthemum cinerariifolium</name>
    <dbReference type="NCBI Taxonomy" id="118510"/>
    <lineage>
        <taxon>Eukaryota</taxon>
        <taxon>Viridiplantae</taxon>
        <taxon>Streptophyta</taxon>
        <taxon>Embryophyta</taxon>
        <taxon>Tracheophyta</taxon>
        <taxon>Spermatophyta</taxon>
        <taxon>Magnoliopsida</taxon>
        <taxon>eudicotyledons</taxon>
        <taxon>Gunneridae</taxon>
        <taxon>Pentapetalae</taxon>
        <taxon>asterids</taxon>
        <taxon>campanulids</taxon>
        <taxon>Asterales</taxon>
        <taxon>Asteraceae</taxon>
        <taxon>Asteroideae</taxon>
        <taxon>Anthemideae</taxon>
        <taxon>Anthemidinae</taxon>
        <taxon>Tanacetum</taxon>
    </lineage>
</organism>
<comment type="caution">
    <text evidence="1">The sequence shown here is derived from an EMBL/GenBank/DDBJ whole genome shotgun (WGS) entry which is preliminary data.</text>
</comment>
<dbReference type="EMBL" id="BKCJ011868018">
    <property type="protein sequence ID" value="GFD59690.1"/>
    <property type="molecule type" value="Genomic_DNA"/>
</dbReference>
<evidence type="ECO:0000313" key="1">
    <source>
        <dbReference type="EMBL" id="GFD59690.1"/>
    </source>
</evidence>
<name>A0A699XN69_TANCI</name>
<reference evidence="1" key="1">
    <citation type="journal article" date="2019" name="Sci. Rep.">
        <title>Draft genome of Tanacetum cinerariifolium, the natural source of mosquito coil.</title>
        <authorList>
            <person name="Yamashiro T."/>
            <person name="Shiraishi A."/>
            <person name="Satake H."/>
            <person name="Nakayama K."/>
        </authorList>
    </citation>
    <scope>NUCLEOTIDE SEQUENCE</scope>
</reference>
<proteinExistence type="predicted"/>
<accession>A0A699XN69</accession>